<dbReference type="EMBL" id="FNXT01000505">
    <property type="protein sequence ID" value="SZX64914.1"/>
    <property type="molecule type" value="Genomic_DNA"/>
</dbReference>
<evidence type="ECO:0000313" key="2">
    <source>
        <dbReference type="Proteomes" id="UP000256970"/>
    </source>
</evidence>
<evidence type="ECO:0000313" key="1">
    <source>
        <dbReference type="EMBL" id="SZX64914.1"/>
    </source>
</evidence>
<protein>
    <submittedName>
        <fullName evidence="1">Uncharacterized protein</fullName>
    </submittedName>
</protein>
<sequence length="348" mass="36370">MERLLQRSTAHDQQSTFQLLVNLPAAQQLSRASVARLLQATLERDHEMGFCLLAALPAARQLDSLNMGQKLQAAAGCSQYRYLELLLELPAAQQLSSSCTAQALEAVLVAEQHHCVRLLRKLPAAEELDELAVAALLQAAGQIKCDGCVRALCQLPGTYDMAEEAVMSLVHAALQLKLPACLAGPSGSAGLLSLPAAQSFSSSTIDAMLHAAVQAGCTCAAPLLCGLPAKPSCEVHEVTSVMAQHTAADEHPAGHPCNCAQAVLELLQAATPADITAQLAGEMQHDAPASSSGNAVLVGLLTSGLPVDVLHQLPLPEVCCFMQAAEHCSVEGVGCFASESWSSLFDAL</sequence>
<reference evidence="1 2" key="1">
    <citation type="submission" date="2016-10" db="EMBL/GenBank/DDBJ databases">
        <authorList>
            <person name="Cai Z."/>
        </authorList>
    </citation>
    <scope>NUCLEOTIDE SEQUENCE [LARGE SCALE GENOMIC DNA]</scope>
</reference>
<proteinExistence type="predicted"/>
<keyword evidence="2" id="KW-1185">Reference proteome</keyword>
<dbReference type="Proteomes" id="UP000256970">
    <property type="component" value="Unassembled WGS sequence"/>
</dbReference>
<gene>
    <name evidence="1" type="ORF">BQ4739_LOCUS5390</name>
</gene>
<organism evidence="1 2">
    <name type="scientific">Tetradesmus obliquus</name>
    <name type="common">Green alga</name>
    <name type="synonym">Acutodesmus obliquus</name>
    <dbReference type="NCBI Taxonomy" id="3088"/>
    <lineage>
        <taxon>Eukaryota</taxon>
        <taxon>Viridiplantae</taxon>
        <taxon>Chlorophyta</taxon>
        <taxon>core chlorophytes</taxon>
        <taxon>Chlorophyceae</taxon>
        <taxon>CS clade</taxon>
        <taxon>Sphaeropleales</taxon>
        <taxon>Scenedesmaceae</taxon>
        <taxon>Tetradesmus</taxon>
    </lineage>
</organism>
<name>A0A383VJS8_TETOB</name>
<dbReference type="AlphaFoldDB" id="A0A383VJS8"/>
<accession>A0A383VJS8</accession>